<sequence length="97" mass="11487">MEIKKQSKMKEKSIEKSTESPNEFEVNFPKKEKEGRIESFMNFVENKINRLKSKRIKYNDVKLCAKLVRRKLGFGKSPKRKGYEKLVTDEEKRSIAC</sequence>
<keyword evidence="3" id="KW-1185">Reference proteome</keyword>
<evidence type="ECO:0000313" key="3">
    <source>
        <dbReference type="Proteomes" id="UP001151699"/>
    </source>
</evidence>
<comment type="caution">
    <text evidence="2">The sequence shown here is derived from an EMBL/GenBank/DDBJ whole genome shotgun (WGS) entry which is preliminary data.</text>
</comment>
<protein>
    <submittedName>
        <fullName evidence="2">Uncharacterized protein</fullName>
    </submittedName>
</protein>
<dbReference type="AlphaFoldDB" id="A0A9Q0N555"/>
<feature type="region of interest" description="Disordered" evidence="1">
    <location>
        <begin position="1"/>
        <end position="28"/>
    </location>
</feature>
<dbReference type="Proteomes" id="UP001151699">
    <property type="component" value="Chromosome B"/>
</dbReference>
<organism evidence="2 3">
    <name type="scientific">Pseudolycoriella hygida</name>
    <dbReference type="NCBI Taxonomy" id="35572"/>
    <lineage>
        <taxon>Eukaryota</taxon>
        <taxon>Metazoa</taxon>
        <taxon>Ecdysozoa</taxon>
        <taxon>Arthropoda</taxon>
        <taxon>Hexapoda</taxon>
        <taxon>Insecta</taxon>
        <taxon>Pterygota</taxon>
        <taxon>Neoptera</taxon>
        <taxon>Endopterygota</taxon>
        <taxon>Diptera</taxon>
        <taxon>Nematocera</taxon>
        <taxon>Sciaroidea</taxon>
        <taxon>Sciaridae</taxon>
        <taxon>Pseudolycoriella</taxon>
    </lineage>
</organism>
<dbReference type="EMBL" id="WJQU01000002">
    <property type="protein sequence ID" value="KAJ6643670.1"/>
    <property type="molecule type" value="Genomic_DNA"/>
</dbReference>
<accession>A0A9Q0N555</accession>
<feature type="compositionally biased region" description="Basic and acidic residues" evidence="1">
    <location>
        <begin position="1"/>
        <end position="18"/>
    </location>
</feature>
<evidence type="ECO:0000313" key="2">
    <source>
        <dbReference type="EMBL" id="KAJ6643670.1"/>
    </source>
</evidence>
<proteinExistence type="predicted"/>
<gene>
    <name evidence="2" type="ORF">Bhyg_08634</name>
</gene>
<evidence type="ECO:0000256" key="1">
    <source>
        <dbReference type="SAM" id="MobiDB-lite"/>
    </source>
</evidence>
<name>A0A9Q0N555_9DIPT</name>
<reference evidence="2" key="1">
    <citation type="submission" date="2022-07" db="EMBL/GenBank/DDBJ databases">
        <authorList>
            <person name="Trinca V."/>
            <person name="Uliana J.V.C."/>
            <person name="Torres T.T."/>
            <person name="Ward R.J."/>
            <person name="Monesi N."/>
        </authorList>
    </citation>
    <scope>NUCLEOTIDE SEQUENCE</scope>
    <source>
        <strain evidence="2">HSMRA1968</strain>
        <tissue evidence="2">Whole embryos</tissue>
    </source>
</reference>
<dbReference type="OrthoDB" id="8029192at2759"/>